<evidence type="ECO:0000259" key="1">
    <source>
        <dbReference type="Pfam" id="PF18593"/>
    </source>
</evidence>
<feature type="domain" description="CdiI immunity protein" evidence="1">
    <location>
        <begin position="5"/>
        <end position="87"/>
    </location>
</feature>
<dbReference type="Pfam" id="PF18593">
    <property type="entry name" value="CdiI_2"/>
    <property type="match status" value="1"/>
</dbReference>
<accession>A0ABU7UIM4</accession>
<evidence type="ECO:0000313" key="3">
    <source>
        <dbReference type="Proteomes" id="UP001335910"/>
    </source>
</evidence>
<comment type="caution">
    <text evidence="2">The sequence shown here is derived from an EMBL/GenBank/DDBJ whole genome shotgun (WGS) entry which is preliminary data.</text>
</comment>
<evidence type="ECO:0000313" key="2">
    <source>
        <dbReference type="EMBL" id="MEE9685847.1"/>
    </source>
</evidence>
<dbReference type="Proteomes" id="UP001335910">
    <property type="component" value="Unassembled WGS sequence"/>
</dbReference>
<reference evidence="2 3" key="1">
    <citation type="submission" date="2023-10" db="EMBL/GenBank/DDBJ databases">
        <title>Wastewater isolates of ESBL- and carbapenemase-producing Gram-negative bacteria from New Zealand.</title>
        <authorList>
            <person name="Straub C."/>
            <person name="Weaver L."/>
            <person name="Cornelius A."/>
            <person name="Mcgill E."/>
            <person name="Dyet K."/>
            <person name="White L."/>
            <person name="Pattis I."/>
        </authorList>
    </citation>
    <scope>NUCLEOTIDE SEQUENCE [LARGE SCALE GENOMIC DNA]</scope>
    <source>
        <strain evidence="2 3">ESBL35</strain>
    </source>
</reference>
<dbReference type="RefSeq" id="WP_331390603.1">
    <property type="nucleotide sequence ID" value="NZ_JAZKLB010000001.1"/>
</dbReference>
<keyword evidence="3" id="KW-1185">Reference proteome</keyword>
<gene>
    <name evidence="2" type="ORF">V4839_20560</name>
</gene>
<dbReference type="EMBL" id="JAZKLI010000001">
    <property type="protein sequence ID" value="MEE9685847.1"/>
    <property type="molecule type" value="Genomic_DNA"/>
</dbReference>
<dbReference type="InterPro" id="IPR041129">
    <property type="entry name" value="CdiI_2"/>
</dbReference>
<organism evidence="2 3">
    <name type="scientific">Lelliottia amnigena</name>
    <name type="common">Enterobacter amnigenus</name>
    <dbReference type="NCBI Taxonomy" id="61646"/>
    <lineage>
        <taxon>Bacteria</taxon>
        <taxon>Pseudomonadati</taxon>
        <taxon>Pseudomonadota</taxon>
        <taxon>Gammaproteobacteria</taxon>
        <taxon>Enterobacterales</taxon>
        <taxon>Enterobacteriaceae</taxon>
        <taxon>Lelliottia</taxon>
    </lineage>
</organism>
<proteinExistence type="predicted"/>
<protein>
    <submittedName>
        <fullName evidence="2">Contact-dependent growth inhibition system immunity protein</fullName>
    </submittedName>
</protein>
<sequence length="102" mass="11871">MNKPRELDNLVENYFGQDYDVIDDSDEIGPKIEACNTHSSKSMQIALLEDIEEFLAQGEQLNVIFKDRYSSYFLPELWGTTPRDFLLLAKDKVVADIVRRER</sequence>
<name>A0ABU7UIM4_LELAM</name>